<dbReference type="GO" id="GO:0005096">
    <property type="term" value="F:GTPase activator activity"/>
    <property type="evidence" value="ECO:0007669"/>
    <property type="project" value="UniProtKB-KW"/>
</dbReference>
<dbReference type="Proteomes" id="UP000663868">
    <property type="component" value="Unassembled WGS sequence"/>
</dbReference>
<dbReference type="AlphaFoldDB" id="A0A819BRG9"/>
<sequence length="113" mass="12788">MQNVSQRFNQILNSYPRYHALNTLDLRSNEIKENGIQHLADALRNNTTLIELTLYGIKFGEKGAQHLADSIRHNTTLTTLDFSDSKIGDKGIQHVADSLRNNTVNFICYSTIP</sequence>
<evidence type="ECO:0000313" key="5">
    <source>
        <dbReference type="EMBL" id="CAF4081068.1"/>
    </source>
</evidence>
<dbReference type="InterPro" id="IPR001611">
    <property type="entry name" value="Leu-rich_rpt"/>
</dbReference>
<dbReference type="GO" id="GO:0048471">
    <property type="term" value="C:perinuclear region of cytoplasm"/>
    <property type="evidence" value="ECO:0007669"/>
    <property type="project" value="TreeGrafter"/>
</dbReference>
<reference evidence="4" key="1">
    <citation type="submission" date="2021-02" db="EMBL/GenBank/DDBJ databases">
        <authorList>
            <person name="Nowell W R."/>
        </authorList>
    </citation>
    <scope>NUCLEOTIDE SEQUENCE</scope>
</reference>
<dbReference type="InterPro" id="IPR027038">
    <property type="entry name" value="RanGap"/>
</dbReference>
<dbReference type="GO" id="GO:0005634">
    <property type="term" value="C:nucleus"/>
    <property type="evidence" value="ECO:0007669"/>
    <property type="project" value="TreeGrafter"/>
</dbReference>
<accession>A0A819BRG9</accession>
<dbReference type="Proteomes" id="UP000663844">
    <property type="component" value="Unassembled WGS sequence"/>
</dbReference>
<dbReference type="Gene3D" id="3.80.10.10">
    <property type="entry name" value="Ribonuclease Inhibitor"/>
    <property type="match status" value="1"/>
</dbReference>
<dbReference type="GO" id="GO:0005829">
    <property type="term" value="C:cytosol"/>
    <property type="evidence" value="ECO:0007669"/>
    <property type="project" value="TreeGrafter"/>
</dbReference>
<evidence type="ECO:0000313" key="6">
    <source>
        <dbReference type="Proteomes" id="UP000663844"/>
    </source>
</evidence>
<dbReference type="SUPFAM" id="SSF52047">
    <property type="entry name" value="RNI-like"/>
    <property type="match status" value="1"/>
</dbReference>
<evidence type="ECO:0000313" key="4">
    <source>
        <dbReference type="EMBL" id="CAF3808048.1"/>
    </source>
</evidence>
<dbReference type="InterPro" id="IPR032675">
    <property type="entry name" value="LRR_dom_sf"/>
</dbReference>
<proteinExistence type="predicted"/>
<dbReference type="EMBL" id="CAJOBB010004252">
    <property type="protein sequence ID" value="CAF4081068.1"/>
    <property type="molecule type" value="Genomic_DNA"/>
</dbReference>
<comment type="caution">
    <text evidence="4">The sequence shown here is derived from an EMBL/GenBank/DDBJ whole genome shotgun (WGS) entry which is preliminary data.</text>
</comment>
<dbReference type="SMART" id="SM00368">
    <property type="entry name" value="LRR_RI"/>
    <property type="match status" value="3"/>
</dbReference>
<keyword evidence="2" id="KW-0433">Leucine-rich repeat</keyword>
<evidence type="ECO:0000256" key="2">
    <source>
        <dbReference type="ARBA" id="ARBA00022614"/>
    </source>
</evidence>
<dbReference type="EMBL" id="CAJOAZ010001389">
    <property type="protein sequence ID" value="CAF3808048.1"/>
    <property type="molecule type" value="Genomic_DNA"/>
</dbReference>
<evidence type="ECO:0000256" key="3">
    <source>
        <dbReference type="ARBA" id="ARBA00022737"/>
    </source>
</evidence>
<gene>
    <name evidence="5" type="ORF">KXQ929_LOCUS33351</name>
    <name evidence="4" type="ORF">OXD698_LOCUS18660</name>
</gene>
<organism evidence="4 6">
    <name type="scientific">Adineta steineri</name>
    <dbReference type="NCBI Taxonomy" id="433720"/>
    <lineage>
        <taxon>Eukaryota</taxon>
        <taxon>Metazoa</taxon>
        <taxon>Spiralia</taxon>
        <taxon>Gnathifera</taxon>
        <taxon>Rotifera</taxon>
        <taxon>Eurotatoria</taxon>
        <taxon>Bdelloidea</taxon>
        <taxon>Adinetida</taxon>
        <taxon>Adinetidae</taxon>
        <taxon>Adineta</taxon>
    </lineage>
</organism>
<keyword evidence="1" id="KW-0343">GTPase activation</keyword>
<name>A0A819BRG9_9BILA</name>
<keyword evidence="3" id="KW-0677">Repeat</keyword>
<dbReference type="Pfam" id="PF13516">
    <property type="entry name" value="LRR_6"/>
    <property type="match status" value="2"/>
</dbReference>
<dbReference type="GO" id="GO:0031267">
    <property type="term" value="F:small GTPase binding"/>
    <property type="evidence" value="ECO:0007669"/>
    <property type="project" value="TreeGrafter"/>
</dbReference>
<dbReference type="GO" id="GO:0006913">
    <property type="term" value="P:nucleocytoplasmic transport"/>
    <property type="evidence" value="ECO:0007669"/>
    <property type="project" value="TreeGrafter"/>
</dbReference>
<dbReference type="PANTHER" id="PTHR24113">
    <property type="entry name" value="RAN GTPASE-ACTIVATING PROTEIN 1"/>
    <property type="match status" value="1"/>
</dbReference>
<dbReference type="PANTHER" id="PTHR24113:SF12">
    <property type="entry name" value="RAN GTPASE-ACTIVATING PROTEIN 1"/>
    <property type="match status" value="1"/>
</dbReference>
<evidence type="ECO:0000256" key="1">
    <source>
        <dbReference type="ARBA" id="ARBA00022468"/>
    </source>
</evidence>
<protein>
    <submittedName>
        <fullName evidence="4">Uncharacterized protein</fullName>
    </submittedName>
</protein>